<gene>
    <name evidence="2" type="ORF">CUMW_234950</name>
</gene>
<sequence>MLGYENMRSKDADKFEVYEILTAQIVLTTLVSSFPVHYTPVNDLLKGNSSLLLFLPLLLFIRTFHFA</sequence>
<dbReference type="EMBL" id="BDQV01000418">
    <property type="protein sequence ID" value="GAY64631.1"/>
    <property type="molecule type" value="Genomic_DNA"/>
</dbReference>
<keyword evidence="1" id="KW-0472">Membrane</keyword>
<dbReference type="Proteomes" id="UP000236630">
    <property type="component" value="Unassembled WGS sequence"/>
</dbReference>
<accession>A0A2H5QJ22</accession>
<evidence type="ECO:0000256" key="1">
    <source>
        <dbReference type="SAM" id="Phobius"/>
    </source>
</evidence>
<comment type="caution">
    <text evidence="2">The sequence shown here is derived from an EMBL/GenBank/DDBJ whole genome shotgun (WGS) entry which is preliminary data.</text>
</comment>
<evidence type="ECO:0000313" key="3">
    <source>
        <dbReference type="Proteomes" id="UP000236630"/>
    </source>
</evidence>
<keyword evidence="3" id="KW-1185">Reference proteome</keyword>
<keyword evidence="1" id="KW-1133">Transmembrane helix</keyword>
<evidence type="ECO:0000313" key="2">
    <source>
        <dbReference type="EMBL" id="GAY64631.1"/>
    </source>
</evidence>
<name>A0A2H5QJ22_CITUN</name>
<proteinExistence type="predicted"/>
<reference evidence="2 3" key="1">
    <citation type="journal article" date="2017" name="Front. Genet.">
        <title>Draft sequencing of the heterozygous diploid genome of Satsuma (Citrus unshiu Marc.) using a hybrid assembly approach.</title>
        <authorList>
            <person name="Shimizu T."/>
            <person name="Tanizawa Y."/>
            <person name="Mochizuki T."/>
            <person name="Nagasaki H."/>
            <person name="Yoshioka T."/>
            <person name="Toyoda A."/>
            <person name="Fujiyama A."/>
            <person name="Kaminuma E."/>
            <person name="Nakamura Y."/>
        </authorList>
    </citation>
    <scope>NUCLEOTIDE SEQUENCE [LARGE SCALE GENOMIC DNA]</scope>
    <source>
        <strain evidence="3">cv. Miyagawa wase</strain>
    </source>
</reference>
<feature type="transmembrane region" description="Helical" evidence="1">
    <location>
        <begin position="20"/>
        <end position="38"/>
    </location>
</feature>
<protein>
    <submittedName>
        <fullName evidence="2">Uncharacterized protein</fullName>
    </submittedName>
</protein>
<feature type="transmembrane region" description="Helical" evidence="1">
    <location>
        <begin position="44"/>
        <end position="61"/>
    </location>
</feature>
<keyword evidence="1" id="KW-0812">Transmembrane</keyword>
<organism evidence="2 3">
    <name type="scientific">Citrus unshiu</name>
    <name type="common">Satsuma mandarin</name>
    <name type="synonym">Citrus nobilis var. unshiu</name>
    <dbReference type="NCBI Taxonomy" id="55188"/>
    <lineage>
        <taxon>Eukaryota</taxon>
        <taxon>Viridiplantae</taxon>
        <taxon>Streptophyta</taxon>
        <taxon>Embryophyta</taxon>
        <taxon>Tracheophyta</taxon>
        <taxon>Spermatophyta</taxon>
        <taxon>Magnoliopsida</taxon>
        <taxon>eudicotyledons</taxon>
        <taxon>Gunneridae</taxon>
        <taxon>Pentapetalae</taxon>
        <taxon>rosids</taxon>
        <taxon>malvids</taxon>
        <taxon>Sapindales</taxon>
        <taxon>Rutaceae</taxon>
        <taxon>Aurantioideae</taxon>
        <taxon>Citrus</taxon>
    </lineage>
</organism>
<dbReference type="AlphaFoldDB" id="A0A2H5QJ22"/>